<gene>
    <name evidence="1" type="ORF">WFZ86_19465</name>
</gene>
<dbReference type="EMBL" id="JBCGDP010000034">
    <property type="protein sequence ID" value="MEM0578690.1"/>
    <property type="molecule type" value="Genomic_DNA"/>
</dbReference>
<sequence>MFEKYSFKKKFLTLLVLTLIIAITAYKRSFSILIQVIKEHDTLSKKIEDVNKKAQVSSNLAKEVAYLDRLIGKEGVSKEVIQQEILNFTAKRHPKVSINTLEPIHLFIDENYTIITNQLDVTGNFNQLLELGYDFEKNFSDSRIVNMHYYITKNNNKTDILHFKIIFQNYEKIK</sequence>
<organism evidence="1 2">
    <name type="scientific">Flavobacterium polysaccharolyticum</name>
    <dbReference type="NCBI Taxonomy" id="3133148"/>
    <lineage>
        <taxon>Bacteria</taxon>
        <taxon>Pseudomonadati</taxon>
        <taxon>Bacteroidota</taxon>
        <taxon>Flavobacteriia</taxon>
        <taxon>Flavobacteriales</taxon>
        <taxon>Flavobacteriaceae</taxon>
        <taxon>Flavobacterium</taxon>
    </lineage>
</organism>
<keyword evidence="2" id="KW-1185">Reference proteome</keyword>
<protein>
    <submittedName>
        <fullName evidence="1">Uncharacterized protein</fullName>
    </submittedName>
</protein>
<dbReference type="Proteomes" id="UP001468798">
    <property type="component" value="Unassembled WGS sequence"/>
</dbReference>
<comment type="caution">
    <text evidence="1">The sequence shown here is derived from an EMBL/GenBank/DDBJ whole genome shotgun (WGS) entry which is preliminary data.</text>
</comment>
<proteinExistence type="predicted"/>
<dbReference type="RefSeq" id="WP_342693496.1">
    <property type="nucleotide sequence ID" value="NZ_JBCGDP010000034.1"/>
</dbReference>
<accession>A0ABU9NTQ2</accession>
<evidence type="ECO:0000313" key="1">
    <source>
        <dbReference type="EMBL" id="MEM0578690.1"/>
    </source>
</evidence>
<reference evidence="1 2" key="1">
    <citation type="submission" date="2024-03" db="EMBL/GenBank/DDBJ databases">
        <title>Two novel species of the genus Flavobacterium exhibiting potentially degradation of complex polysaccharides.</title>
        <authorList>
            <person name="Lian X."/>
        </authorList>
    </citation>
    <scope>NUCLEOTIDE SEQUENCE [LARGE SCALE GENOMIC DNA]</scope>
    <source>
        <strain evidence="1 2">N6</strain>
    </source>
</reference>
<evidence type="ECO:0000313" key="2">
    <source>
        <dbReference type="Proteomes" id="UP001468798"/>
    </source>
</evidence>
<name>A0ABU9NTQ2_9FLAO</name>